<protein>
    <submittedName>
        <fullName evidence="2">Sulfatase-like hydrolase/transferase</fullName>
    </submittedName>
</protein>
<dbReference type="InterPro" id="IPR000917">
    <property type="entry name" value="Sulfatase_N"/>
</dbReference>
<evidence type="ECO:0000259" key="1">
    <source>
        <dbReference type="Pfam" id="PF00884"/>
    </source>
</evidence>
<accession>A0ABT5E4N9</accession>
<dbReference type="PANTHER" id="PTHR46615">
    <property type="entry name" value="ARYLSULFATASE K"/>
    <property type="match status" value="1"/>
</dbReference>
<proteinExistence type="predicted"/>
<gene>
    <name evidence="2" type="ORF">POL25_28290</name>
</gene>
<organism evidence="2 3">
    <name type="scientific">Nannocystis bainbridge</name>
    <dbReference type="NCBI Taxonomy" id="2995303"/>
    <lineage>
        <taxon>Bacteria</taxon>
        <taxon>Pseudomonadati</taxon>
        <taxon>Myxococcota</taxon>
        <taxon>Polyangia</taxon>
        <taxon>Nannocystales</taxon>
        <taxon>Nannocystaceae</taxon>
        <taxon>Nannocystis</taxon>
    </lineage>
</organism>
<dbReference type="SUPFAM" id="SSF53649">
    <property type="entry name" value="Alkaline phosphatase-like"/>
    <property type="match status" value="1"/>
</dbReference>
<keyword evidence="3" id="KW-1185">Reference proteome</keyword>
<dbReference type="InterPro" id="IPR051849">
    <property type="entry name" value="GAG-degrading_sulfatase"/>
</dbReference>
<feature type="domain" description="Sulfatase N-terminal" evidence="1">
    <location>
        <begin position="5"/>
        <end position="373"/>
    </location>
</feature>
<evidence type="ECO:0000313" key="2">
    <source>
        <dbReference type="EMBL" id="MDC0720837.1"/>
    </source>
</evidence>
<dbReference type="PANTHER" id="PTHR46615:SF1">
    <property type="entry name" value="ARYLSULFATASE K"/>
    <property type="match status" value="1"/>
</dbReference>
<name>A0ABT5E4N9_9BACT</name>
<dbReference type="Pfam" id="PF00884">
    <property type="entry name" value="Sulfatase"/>
    <property type="match status" value="1"/>
</dbReference>
<reference evidence="2 3" key="1">
    <citation type="submission" date="2022-11" db="EMBL/GenBank/DDBJ databases">
        <title>Minimal conservation of predation-associated metabolite biosynthetic gene clusters underscores biosynthetic potential of Myxococcota including descriptions for ten novel species: Archangium lansinium sp. nov., Myxococcus landrumus sp. nov., Nannocystis bai.</title>
        <authorList>
            <person name="Ahearne A."/>
            <person name="Stevens C."/>
            <person name="Dowd S."/>
        </authorList>
    </citation>
    <scope>NUCLEOTIDE SEQUENCE [LARGE SCALE GENOMIC DNA]</scope>
    <source>
        <strain evidence="2 3">BB15-2</strain>
    </source>
</reference>
<sequence length="532" mass="59111">MARHPNILLIMTDEERYPPCYESDALRAFRREQLPGQAALRARATEFHRHYAASVACAPSRASLFTGHYPTLHGVRATDGAAKAARDPDVYWLDPNTVPTMGHYFRAAGYRTYYRGKWHVSHADLVTPDTHASLASSDDGGVPLVETTALYAASERLAPHGFSGWIGPDPHGPAQSNCGLLRDPLFGDQIEQTFDALEAGDDAAPWLAVASFVNPHDIVLFGLLWRSWGYDLFDDSVPEIDAPPTQDESLRTKPSCQADFIDKYRKIFIAQPQTANYRRFYYYLHKLVDAQVNRVLQRLAASRFADDTVIVYTSDHGDMLGAHGGMHQKWHNVYDESWRVPLLVAGPGIPAGRRVDRPTSHVDLLPTLLGLAGLDAAALSADLARTHSEALPLPGRDLSPLLRGGAGEDAPIYLMTEDEVSEGLDQTSTVGLAYDAVEEPAKVEAVLTRLDPDGPLYKYARYYEQSQIGVDGPPRRQREEFELYDLDADPTELVNLAHRKHDDHRTRATQARLAALLDEVRAQKALHPRRRG</sequence>
<evidence type="ECO:0000313" key="3">
    <source>
        <dbReference type="Proteomes" id="UP001221686"/>
    </source>
</evidence>
<comment type="caution">
    <text evidence="2">The sequence shown here is derived from an EMBL/GenBank/DDBJ whole genome shotgun (WGS) entry which is preliminary data.</text>
</comment>
<dbReference type="RefSeq" id="WP_272089346.1">
    <property type="nucleotide sequence ID" value="NZ_JAQNDL010000003.1"/>
</dbReference>
<dbReference type="Gene3D" id="3.40.720.10">
    <property type="entry name" value="Alkaline Phosphatase, subunit A"/>
    <property type="match status" value="1"/>
</dbReference>
<dbReference type="Proteomes" id="UP001221686">
    <property type="component" value="Unassembled WGS sequence"/>
</dbReference>
<dbReference type="InterPro" id="IPR017850">
    <property type="entry name" value="Alkaline_phosphatase_core_sf"/>
</dbReference>
<dbReference type="EMBL" id="JAQNDL010000003">
    <property type="protein sequence ID" value="MDC0720837.1"/>
    <property type="molecule type" value="Genomic_DNA"/>
</dbReference>